<organism evidence="2 3">
    <name type="scientific">Roridomyces roridus</name>
    <dbReference type="NCBI Taxonomy" id="1738132"/>
    <lineage>
        <taxon>Eukaryota</taxon>
        <taxon>Fungi</taxon>
        <taxon>Dikarya</taxon>
        <taxon>Basidiomycota</taxon>
        <taxon>Agaricomycotina</taxon>
        <taxon>Agaricomycetes</taxon>
        <taxon>Agaricomycetidae</taxon>
        <taxon>Agaricales</taxon>
        <taxon>Marasmiineae</taxon>
        <taxon>Mycenaceae</taxon>
        <taxon>Roridomyces</taxon>
    </lineage>
</organism>
<feature type="compositionally biased region" description="Basic residues" evidence="1">
    <location>
        <begin position="33"/>
        <end position="46"/>
    </location>
</feature>
<keyword evidence="3" id="KW-1185">Reference proteome</keyword>
<reference evidence="2" key="1">
    <citation type="submission" date="2023-03" db="EMBL/GenBank/DDBJ databases">
        <title>Massive genome expansion in bonnet fungi (Mycena s.s.) driven by repeated elements and novel gene families across ecological guilds.</title>
        <authorList>
            <consortium name="Lawrence Berkeley National Laboratory"/>
            <person name="Harder C.B."/>
            <person name="Miyauchi S."/>
            <person name="Viragh M."/>
            <person name="Kuo A."/>
            <person name="Thoen E."/>
            <person name="Andreopoulos B."/>
            <person name="Lu D."/>
            <person name="Skrede I."/>
            <person name="Drula E."/>
            <person name="Henrissat B."/>
            <person name="Morin E."/>
            <person name="Kohler A."/>
            <person name="Barry K."/>
            <person name="LaButti K."/>
            <person name="Morin E."/>
            <person name="Salamov A."/>
            <person name="Lipzen A."/>
            <person name="Mereny Z."/>
            <person name="Hegedus B."/>
            <person name="Baldrian P."/>
            <person name="Stursova M."/>
            <person name="Weitz H."/>
            <person name="Taylor A."/>
            <person name="Grigoriev I.V."/>
            <person name="Nagy L.G."/>
            <person name="Martin F."/>
            <person name="Kauserud H."/>
        </authorList>
    </citation>
    <scope>NUCLEOTIDE SEQUENCE</scope>
    <source>
        <strain evidence="2">9284</strain>
    </source>
</reference>
<feature type="region of interest" description="Disordered" evidence="1">
    <location>
        <begin position="33"/>
        <end position="53"/>
    </location>
</feature>
<evidence type="ECO:0000313" key="2">
    <source>
        <dbReference type="EMBL" id="KAJ7614117.1"/>
    </source>
</evidence>
<gene>
    <name evidence="2" type="ORF">FB45DRAFT_1064932</name>
</gene>
<dbReference type="EMBL" id="JARKIF010000027">
    <property type="protein sequence ID" value="KAJ7614117.1"/>
    <property type="molecule type" value="Genomic_DNA"/>
</dbReference>
<evidence type="ECO:0000313" key="3">
    <source>
        <dbReference type="Proteomes" id="UP001221142"/>
    </source>
</evidence>
<comment type="caution">
    <text evidence="2">The sequence shown here is derived from an EMBL/GenBank/DDBJ whole genome shotgun (WGS) entry which is preliminary data.</text>
</comment>
<name>A0AAD7B9R3_9AGAR</name>
<dbReference type="Proteomes" id="UP001221142">
    <property type="component" value="Unassembled WGS sequence"/>
</dbReference>
<evidence type="ECO:0000256" key="1">
    <source>
        <dbReference type="SAM" id="MobiDB-lite"/>
    </source>
</evidence>
<sequence length="217" mass="24237">MLRDENSRLPSLAHGPTRPVDAALDIVGISVRPRGHHHHRSPHRGPTHPVDNVPGHTLRYAPCLRRLRWPCLDPHVETSQTPVGHRWEYALTLAPTAWVLANADHNPRPSSTDAHFFVVDIPTLKCTPGGAAGAHLRFVEHAAREPVKLKRCMYSRGVGDNACLVDGHAAYSRHDIRVQDRKTSDWWNGGWVSFLEAVGTWSSVACLLSFTKYRHDA</sequence>
<protein>
    <submittedName>
        <fullName evidence="2">Uncharacterized protein</fullName>
    </submittedName>
</protein>
<accession>A0AAD7B9R3</accession>
<proteinExistence type="predicted"/>
<dbReference type="AlphaFoldDB" id="A0AAD7B9R3"/>